<dbReference type="GO" id="GO:0008270">
    <property type="term" value="F:zinc ion binding"/>
    <property type="evidence" value="ECO:0007669"/>
    <property type="project" value="UniProtKB-KW"/>
</dbReference>
<dbReference type="EMBL" id="MK072031">
    <property type="protein sequence ID" value="AYV77318.1"/>
    <property type="molecule type" value="Genomic_DNA"/>
</dbReference>
<evidence type="ECO:0000259" key="2">
    <source>
        <dbReference type="PROSITE" id="PS50089"/>
    </source>
</evidence>
<feature type="domain" description="RING-type" evidence="2">
    <location>
        <begin position="241"/>
        <end position="282"/>
    </location>
</feature>
<reference evidence="3" key="1">
    <citation type="submission" date="2018-10" db="EMBL/GenBank/DDBJ databases">
        <title>Hidden diversity of soil giant viruses.</title>
        <authorList>
            <person name="Schulz F."/>
            <person name="Alteio L."/>
            <person name="Goudeau D."/>
            <person name="Ryan E.M."/>
            <person name="Malmstrom R.R."/>
            <person name="Blanchard J."/>
            <person name="Woyke T."/>
        </authorList>
    </citation>
    <scope>NUCLEOTIDE SEQUENCE</scope>
    <source>
        <strain evidence="3">BAV1</strain>
    </source>
</reference>
<organism evidence="3">
    <name type="scientific">Barrevirus sp</name>
    <dbReference type="NCBI Taxonomy" id="2487763"/>
    <lineage>
        <taxon>Viruses</taxon>
        <taxon>Varidnaviria</taxon>
        <taxon>Bamfordvirae</taxon>
        <taxon>Nucleocytoviricota</taxon>
        <taxon>Megaviricetes</taxon>
        <taxon>Imitervirales</taxon>
        <taxon>Mimiviridae</taxon>
        <taxon>Klosneuvirinae</taxon>
    </lineage>
</organism>
<dbReference type="GO" id="GO:0016567">
    <property type="term" value="P:protein ubiquitination"/>
    <property type="evidence" value="ECO:0007669"/>
    <property type="project" value="TreeGrafter"/>
</dbReference>
<dbReference type="InterPro" id="IPR001841">
    <property type="entry name" value="Znf_RING"/>
</dbReference>
<dbReference type="GO" id="GO:0006511">
    <property type="term" value="P:ubiquitin-dependent protein catabolic process"/>
    <property type="evidence" value="ECO:0007669"/>
    <property type="project" value="TreeGrafter"/>
</dbReference>
<dbReference type="GO" id="GO:0061630">
    <property type="term" value="F:ubiquitin protein ligase activity"/>
    <property type="evidence" value="ECO:0007669"/>
    <property type="project" value="TreeGrafter"/>
</dbReference>
<proteinExistence type="predicted"/>
<dbReference type="PANTHER" id="PTHR22696:SF1">
    <property type="entry name" value="E3 UBIQUITIN-PROTEIN LIGASE RNF26"/>
    <property type="match status" value="1"/>
</dbReference>
<dbReference type="PANTHER" id="PTHR22696">
    <property type="entry name" value="E3 UBIQUITIN-PROTEIN LIGASE RNF26"/>
    <property type="match status" value="1"/>
</dbReference>
<dbReference type="InterPro" id="IPR013083">
    <property type="entry name" value="Znf_RING/FYVE/PHD"/>
</dbReference>
<keyword evidence="1" id="KW-0479">Metal-binding</keyword>
<dbReference type="PROSITE" id="PS50089">
    <property type="entry name" value="ZF_RING_2"/>
    <property type="match status" value="1"/>
</dbReference>
<keyword evidence="1" id="KW-0862">Zinc</keyword>
<keyword evidence="1" id="KW-0863">Zinc-finger</keyword>
<gene>
    <name evidence="3" type="ORF">Barrevirus34_3</name>
</gene>
<accession>A0A3G4ZQZ0</accession>
<evidence type="ECO:0000313" key="3">
    <source>
        <dbReference type="EMBL" id="AYV77318.1"/>
    </source>
</evidence>
<name>A0A3G4ZQZ0_9VIRU</name>
<dbReference type="SUPFAM" id="SSF57850">
    <property type="entry name" value="RING/U-box"/>
    <property type="match status" value="1"/>
</dbReference>
<dbReference type="Pfam" id="PF13920">
    <property type="entry name" value="zf-C3HC4_3"/>
    <property type="match status" value="1"/>
</dbReference>
<protein>
    <submittedName>
        <fullName evidence="3">RING finger domain protein</fullName>
    </submittedName>
</protein>
<dbReference type="Gene3D" id="3.30.40.10">
    <property type="entry name" value="Zinc/RING finger domain, C3HC4 (zinc finger)"/>
    <property type="match status" value="1"/>
</dbReference>
<evidence type="ECO:0000256" key="1">
    <source>
        <dbReference type="PROSITE-ProRule" id="PRU00175"/>
    </source>
</evidence>
<sequence>MEEERQELGPAPKDFIERAGTLFCNGIFGYQAPGCGISNNKLAICLCSDNLTEQQIQTIKSVSGANILIHDDYLGNGYLTIGWTEYNKIGLVFDAILGIGQWFKTNNKAAAIFRPETDKVFSEEIMERKCIENINELMRLMPNCLYDSYYIKDVYLDIWNWSTDQGRNFCKYLRDLKRLPEPDLNHADNYYKWPIFMNYDPKTLLSVNDEAPQQKKIKEDKIDEDKGKEEEKEEVEEVQECFICMDKVANTMVLPCSHCIVCSDCSIRLRNTNDHHTCVKCRRPITDILE</sequence>